<dbReference type="AlphaFoldDB" id="X0RR05"/>
<name>X0RR05_9ZZZZ</name>
<reference evidence="1" key="1">
    <citation type="journal article" date="2014" name="Front. Microbiol.">
        <title>High frequency of phylogenetically diverse reductive dehalogenase-homologous genes in deep subseafloor sedimentary metagenomes.</title>
        <authorList>
            <person name="Kawai M."/>
            <person name="Futagami T."/>
            <person name="Toyoda A."/>
            <person name="Takaki Y."/>
            <person name="Nishi S."/>
            <person name="Hori S."/>
            <person name="Arai W."/>
            <person name="Tsubouchi T."/>
            <person name="Morono Y."/>
            <person name="Uchiyama I."/>
            <person name="Ito T."/>
            <person name="Fujiyama A."/>
            <person name="Inagaki F."/>
            <person name="Takami H."/>
        </authorList>
    </citation>
    <scope>NUCLEOTIDE SEQUENCE</scope>
    <source>
        <strain evidence="1">Expedition CK06-06</strain>
    </source>
</reference>
<sequence>GKVYTAIDKLKICSYLQYRTDGFKEHSKRIKDLKIA</sequence>
<proteinExistence type="predicted"/>
<gene>
    <name evidence="1" type="ORF">S01H1_12876</name>
</gene>
<comment type="caution">
    <text evidence="1">The sequence shown here is derived from an EMBL/GenBank/DDBJ whole genome shotgun (WGS) entry which is preliminary data.</text>
</comment>
<evidence type="ECO:0000313" key="1">
    <source>
        <dbReference type="EMBL" id="GAF71289.1"/>
    </source>
</evidence>
<organism evidence="1">
    <name type="scientific">marine sediment metagenome</name>
    <dbReference type="NCBI Taxonomy" id="412755"/>
    <lineage>
        <taxon>unclassified sequences</taxon>
        <taxon>metagenomes</taxon>
        <taxon>ecological metagenomes</taxon>
    </lineage>
</organism>
<dbReference type="EMBL" id="BARS01006621">
    <property type="protein sequence ID" value="GAF71289.1"/>
    <property type="molecule type" value="Genomic_DNA"/>
</dbReference>
<feature type="non-terminal residue" evidence="1">
    <location>
        <position position="1"/>
    </location>
</feature>
<protein>
    <submittedName>
        <fullName evidence="1">Uncharacterized protein</fullName>
    </submittedName>
</protein>
<accession>X0RR05</accession>